<dbReference type="InterPro" id="IPR000821">
    <property type="entry name" value="Ala_racemase"/>
</dbReference>
<evidence type="ECO:0000256" key="7">
    <source>
        <dbReference type="HAMAP-Rule" id="MF_01201"/>
    </source>
</evidence>
<gene>
    <name evidence="11" type="primary">alr</name>
    <name evidence="11" type="ORF">OL599_20790</name>
</gene>
<dbReference type="Pfam" id="PF01168">
    <property type="entry name" value="Ala_racemase_N"/>
    <property type="match status" value="1"/>
</dbReference>
<feature type="active site" description="Proton acceptor; specific for D-alanine" evidence="7">
    <location>
        <position position="42"/>
    </location>
</feature>
<dbReference type="InterPro" id="IPR001608">
    <property type="entry name" value="Ala_racemase_N"/>
</dbReference>
<feature type="modified residue" description="N6-(pyridoxal phosphate)lysine" evidence="7 8">
    <location>
        <position position="42"/>
    </location>
</feature>
<dbReference type="EC" id="5.1.1.1" evidence="4 7"/>
<dbReference type="Pfam" id="PF00842">
    <property type="entry name" value="Ala_racemase_C"/>
    <property type="match status" value="1"/>
</dbReference>
<dbReference type="CDD" id="cd00430">
    <property type="entry name" value="PLPDE_III_AR"/>
    <property type="match status" value="1"/>
</dbReference>
<dbReference type="GO" id="GO:0008784">
    <property type="term" value="F:alanine racemase activity"/>
    <property type="evidence" value="ECO:0007669"/>
    <property type="project" value="UniProtKB-UniRule"/>
</dbReference>
<name>A0AA41YNW6_9PROT</name>
<feature type="active site" description="Proton acceptor; specific for L-alanine" evidence="7">
    <location>
        <position position="267"/>
    </location>
</feature>
<dbReference type="Gene3D" id="2.40.37.10">
    <property type="entry name" value="Lyase, Ornithine Decarboxylase, Chain A, domain 1"/>
    <property type="match status" value="1"/>
</dbReference>
<dbReference type="PROSITE" id="PS00395">
    <property type="entry name" value="ALANINE_RACEMASE"/>
    <property type="match status" value="1"/>
</dbReference>
<dbReference type="GO" id="GO:0005829">
    <property type="term" value="C:cytosol"/>
    <property type="evidence" value="ECO:0007669"/>
    <property type="project" value="TreeGrafter"/>
</dbReference>
<evidence type="ECO:0000256" key="1">
    <source>
        <dbReference type="ARBA" id="ARBA00000316"/>
    </source>
</evidence>
<keyword evidence="12" id="KW-1185">Reference proteome</keyword>
<organism evidence="11 12">
    <name type="scientific">Limobrevibacterium gyesilva</name>
    <dbReference type="NCBI Taxonomy" id="2991712"/>
    <lineage>
        <taxon>Bacteria</taxon>
        <taxon>Pseudomonadati</taxon>
        <taxon>Pseudomonadota</taxon>
        <taxon>Alphaproteobacteria</taxon>
        <taxon>Acetobacterales</taxon>
        <taxon>Acetobacteraceae</taxon>
        <taxon>Limobrevibacterium</taxon>
    </lineage>
</organism>
<reference evidence="11" key="2">
    <citation type="submission" date="2022-10" db="EMBL/GenBank/DDBJ databases">
        <authorList>
            <person name="Trinh H.N."/>
        </authorList>
    </citation>
    <scope>NUCLEOTIDE SEQUENCE</scope>
    <source>
        <strain evidence="11">RN2-1</strain>
    </source>
</reference>
<feature type="domain" description="Alanine racemase C-terminal" evidence="10">
    <location>
        <begin position="246"/>
        <end position="370"/>
    </location>
</feature>
<dbReference type="HAMAP" id="MF_01201">
    <property type="entry name" value="Ala_racemase"/>
    <property type="match status" value="1"/>
</dbReference>
<comment type="pathway">
    <text evidence="7">Amino-acid biosynthesis; D-alanine biosynthesis; D-alanine from L-alanine: step 1/1.</text>
</comment>
<evidence type="ECO:0000313" key="12">
    <source>
        <dbReference type="Proteomes" id="UP001165679"/>
    </source>
</evidence>
<evidence type="ECO:0000259" key="10">
    <source>
        <dbReference type="SMART" id="SM01005"/>
    </source>
</evidence>
<dbReference type="PRINTS" id="PR00992">
    <property type="entry name" value="ALARACEMASE"/>
</dbReference>
<keyword evidence="6 7" id="KW-0413">Isomerase</keyword>
<dbReference type="GO" id="GO:0030632">
    <property type="term" value="P:D-alanine biosynthetic process"/>
    <property type="evidence" value="ECO:0007669"/>
    <property type="project" value="UniProtKB-UniRule"/>
</dbReference>
<dbReference type="Gene3D" id="3.20.20.10">
    <property type="entry name" value="Alanine racemase"/>
    <property type="match status" value="1"/>
</dbReference>
<dbReference type="SMART" id="SM01005">
    <property type="entry name" value="Ala_racemase_C"/>
    <property type="match status" value="1"/>
</dbReference>
<feature type="binding site" evidence="7 9">
    <location>
        <position position="145"/>
    </location>
    <ligand>
        <name>substrate</name>
    </ligand>
</feature>
<dbReference type="Proteomes" id="UP001165679">
    <property type="component" value="Unassembled WGS sequence"/>
</dbReference>
<proteinExistence type="inferred from homology"/>
<dbReference type="InterPro" id="IPR029066">
    <property type="entry name" value="PLP-binding_barrel"/>
</dbReference>
<feature type="binding site" evidence="7 9">
    <location>
        <position position="315"/>
    </location>
    <ligand>
        <name>substrate</name>
    </ligand>
</feature>
<dbReference type="GO" id="GO:0030170">
    <property type="term" value="F:pyridoxal phosphate binding"/>
    <property type="evidence" value="ECO:0007669"/>
    <property type="project" value="UniProtKB-UniRule"/>
</dbReference>
<dbReference type="InterPro" id="IPR009006">
    <property type="entry name" value="Ala_racemase/Decarboxylase_C"/>
</dbReference>
<dbReference type="SUPFAM" id="SSF51419">
    <property type="entry name" value="PLP-binding barrel"/>
    <property type="match status" value="1"/>
</dbReference>
<dbReference type="InterPro" id="IPR011079">
    <property type="entry name" value="Ala_racemase_C"/>
</dbReference>
<dbReference type="PANTHER" id="PTHR30511:SF0">
    <property type="entry name" value="ALANINE RACEMASE, CATABOLIC-RELATED"/>
    <property type="match status" value="1"/>
</dbReference>
<comment type="function">
    <text evidence="7">Catalyzes the interconversion of L-alanine and D-alanine. May also act on other amino acids.</text>
</comment>
<dbReference type="InterPro" id="IPR020622">
    <property type="entry name" value="Ala_racemase_pyridoxalP-BS"/>
</dbReference>
<evidence type="ECO:0000313" key="11">
    <source>
        <dbReference type="EMBL" id="MCW3477009.1"/>
    </source>
</evidence>
<comment type="caution">
    <text evidence="11">The sequence shown here is derived from an EMBL/GenBank/DDBJ whole genome shotgun (WGS) entry which is preliminary data.</text>
</comment>
<evidence type="ECO:0000256" key="6">
    <source>
        <dbReference type="ARBA" id="ARBA00023235"/>
    </source>
</evidence>
<protein>
    <recommendedName>
        <fullName evidence="4 7">Alanine racemase</fullName>
        <ecNumber evidence="4 7">5.1.1.1</ecNumber>
    </recommendedName>
</protein>
<evidence type="ECO:0000256" key="4">
    <source>
        <dbReference type="ARBA" id="ARBA00013089"/>
    </source>
</evidence>
<evidence type="ECO:0000256" key="2">
    <source>
        <dbReference type="ARBA" id="ARBA00001933"/>
    </source>
</evidence>
<comment type="cofactor">
    <cofactor evidence="2 7 8">
        <name>pyridoxal 5'-phosphate</name>
        <dbReference type="ChEBI" id="CHEBI:597326"/>
    </cofactor>
</comment>
<evidence type="ECO:0000256" key="3">
    <source>
        <dbReference type="ARBA" id="ARBA00007880"/>
    </source>
</evidence>
<keyword evidence="5 7" id="KW-0663">Pyridoxal phosphate</keyword>
<dbReference type="SUPFAM" id="SSF50621">
    <property type="entry name" value="Alanine racemase C-terminal domain-like"/>
    <property type="match status" value="1"/>
</dbReference>
<dbReference type="AlphaFoldDB" id="A0AA41YNW6"/>
<dbReference type="EMBL" id="JAPDNT010000028">
    <property type="protein sequence ID" value="MCW3477009.1"/>
    <property type="molecule type" value="Genomic_DNA"/>
</dbReference>
<dbReference type="NCBIfam" id="TIGR00492">
    <property type="entry name" value="alr"/>
    <property type="match status" value="1"/>
</dbReference>
<comment type="catalytic activity">
    <reaction evidence="1 7">
        <text>L-alanine = D-alanine</text>
        <dbReference type="Rhea" id="RHEA:20249"/>
        <dbReference type="ChEBI" id="CHEBI:57416"/>
        <dbReference type="ChEBI" id="CHEBI:57972"/>
        <dbReference type="EC" id="5.1.1.1"/>
    </reaction>
</comment>
<evidence type="ECO:0000256" key="5">
    <source>
        <dbReference type="ARBA" id="ARBA00022898"/>
    </source>
</evidence>
<sequence length="371" mass="38992">MTSSAIRDVSGAVLEIDLAAIGANWCTLRALHSAGPVAGVVKADAYGLGAAQVAPVLHAAGCRHFFVAHLAEAEAIRGLLPQHGPDATLLAVLSGLIPGTEALYAESGIVPVLGSLAEIDHWAAHARRLGRILPALLHVDTGMHRLGLDARELALLAQDPARLDGIGLRYVMTHLVSAELSDDPLNETQRRRFAQACAVLPATPRSLANSSGIFLGDAFASDLARPGAALYGINPTPDRPNPMRPAVRLRARVLQVREIPAGESVGYNAIWRAGRPSRIATACVGYADGWLRSQSGRGHALFDGAPVPLVGRVSMDLTTYDVTDHPAIGPGAWLELIGPDLPADAVAQAAGTNGYEILTSLGRRYARVYTA</sequence>
<accession>A0AA41YNW6</accession>
<comment type="similarity">
    <text evidence="3 7">Belongs to the alanine racemase family.</text>
</comment>
<evidence type="ECO:0000256" key="8">
    <source>
        <dbReference type="PIRSR" id="PIRSR600821-50"/>
    </source>
</evidence>
<evidence type="ECO:0000256" key="9">
    <source>
        <dbReference type="PIRSR" id="PIRSR600821-52"/>
    </source>
</evidence>
<dbReference type="PANTHER" id="PTHR30511">
    <property type="entry name" value="ALANINE RACEMASE"/>
    <property type="match status" value="1"/>
</dbReference>
<reference evidence="11" key="1">
    <citation type="submission" date="2022-09" db="EMBL/GenBank/DDBJ databases">
        <title>Rhodovastum sp. nov. RN2-1 isolated from soil in Seongnam, South Korea.</title>
        <authorList>
            <person name="Le N.T."/>
        </authorList>
    </citation>
    <scope>NUCLEOTIDE SEQUENCE</scope>
    <source>
        <strain evidence="11">RN2-1</strain>
    </source>
</reference>